<evidence type="ECO:0000313" key="2">
    <source>
        <dbReference type="Proteomes" id="UP001642540"/>
    </source>
</evidence>
<gene>
    <name evidence="1" type="ORF">ODALV1_LOCUS6000</name>
</gene>
<name>A0ABP1Q414_9HEXA</name>
<organism evidence="1 2">
    <name type="scientific">Orchesella dallaii</name>
    <dbReference type="NCBI Taxonomy" id="48710"/>
    <lineage>
        <taxon>Eukaryota</taxon>
        <taxon>Metazoa</taxon>
        <taxon>Ecdysozoa</taxon>
        <taxon>Arthropoda</taxon>
        <taxon>Hexapoda</taxon>
        <taxon>Collembola</taxon>
        <taxon>Entomobryomorpha</taxon>
        <taxon>Entomobryoidea</taxon>
        <taxon>Orchesellidae</taxon>
        <taxon>Orchesellinae</taxon>
        <taxon>Orchesella</taxon>
    </lineage>
</organism>
<dbReference type="InterPro" id="IPR029044">
    <property type="entry name" value="Nucleotide-diphossugar_trans"/>
</dbReference>
<proteinExistence type="predicted"/>
<comment type="caution">
    <text evidence="1">The sequence shown here is derived from an EMBL/GenBank/DDBJ whole genome shotgun (WGS) entry which is preliminary data.</text>
</comment>
<dbReference type="EMBL" id="CAXLJM020000019">
    <property type="protein sequence ID" value="CAL8085085.1"/>
    <property type="molecule type" value="Genomic_DNA"/>
</dbReference>
<reference evidence="1 2" key="1">
    <citation type="submission" date="2024-08" db="EMBL/GenBank/DDBJ databases">
        <authorList>
            <person name="Cucini C."/>
            <person name="Frati F."/>
        </authorList>
    </citation>
    <scope>NUCLEOTIDE SEQUENCE [LARGE SCALE GENOMIC DNA]</scope>
</reference>
<dbReference type="Proteomes" id="UP001642540">
    <property type="component" value="Unassembled WGS sequence"/>
</dbReference>
<dbReference type="Gene3D" id="3.90.550.10">
    <property type="entry name" value="Spore Coat Polysaccharide Biosynthesis Protein SpsA, Chain A"/>
    <property type="match status" value="1"/>
</dbReference>
<keyword evidence="2" id="KW-1185">Reference proteome</keyword>
<evidence type="ECO:0000313" key="1">
    <source>
        <dbReference type="EMBL" id="CAL8085085.1"/>
    </source>
</evidence>
<sequence length="109" mass="12341">MMKNTNDQIWLTSVLTDSDVNGAITLGFSLSGVFTSRKLGVVISPNVSKGLRRALNYCFDFVFYLDHELNTVGLENDEFVKVFALTLKSFKKIVMLTPTMLVHTFLLRF</sequence>
<accession>A0ABP1Q414</accession>
<protein>
    <submittedName>
        <fullName evidence="1">Uncharacterized protein</fullName>
    </submittedName>
</protein>